<evidence type="ECO:0000313" key="3">
    <source>
        <dbReference type="Proteomes" id="UP001310594"/>
    </source>
</evidence>
<evidence type="ECO:0008006" key="4">
    <source>
        <dbReference type="Google" id="ProtNLM"/>
    </source>
</evidence>
<feature type="chain" id="PRO_5042979938" description="Secreted protein" evidence="1">
    <location>
        <begin position="21"/>
        <end position="181"/>
    </location>
</feature>
<feature type="signal peptide" evidence="1">
    <location>
        <begin position="1"/>
        <end position="20"/>
    </location>
</feature>
<name>A0AAN7WEB9_9PEZI</name>
<proteinExistence type="predicted"/>
<gene>
    <name evidence="2" type="ORF">LTR97_003380</name>
</gene>
<sequence length="181" mass="19584">MKLTTAFCVVAALLLSTTFAAPAGKQPAIATTNSLEGYPKLSGLDGRVGMANLDPDGVYRLYLANGTVVDAARVTLAQIQTWVDVRAPYLSEADANAERVIYASSNPEAVPDAQLLTPSEDLKPKSQLERLMQTEISLASRSPLLEKREPNCPLFYCVNTAYVCYNYKKCTCGGAICVHFD</sequence>
<evidence type="ECO:0000313" key="2">
    <source>
        <dbReference type="EMBL" id="KAK5704362.1"/>
    </source>
</evidence>
<accession>A0AAN7WEB9</accession>
<evidence type="ECO:0000256" key="1">
    <source>
        <dbReference type="SAM" id="SignalP"/>
    </source>
</evidence>
<protein>
    <recommendedName>
        <fullName evidence="4">Secreted protein</fullName>
    </recommendedName>
</protein>
<organism evidence="2 3">
    <name type="scientific">Elasticomyces elasticus</name>
    <dbReference type="NCBI Taxonomy" id="574655"/>
    <lineage>
        <taxon>Eukaryota</taxon>
        <taxon>Fungi</taxon>
        <taxon>Dikarya</taxon>
        <taxon>Ascomycota</taxon>
        <taxon>Pezizomycotina</taxon>
        <taxon>Dothideomycetes</taxon>
        <taxon>Dothideomycetidae</taxon>
        <taxon>Mycosphaerellales</taxon>
        <taxon>Teratosphaeriaceae</taxon>
        <taxon>Elasticomyces</taxon>
    </lineage>
</organism>
<reference evidence="2" key="1">
    <citation type="submission" date="2023-08" db="EMBL/GenBank/DDBJ databases">
        <title>Black Yeasts Isolated from many extreme environments.</title>
        <authorList>
            <person name="Coleine C."/>
            <person name="Stajich J.E."/>
            <person name="Selbmann L."/>
        </authorList>
    </citation>
    <scope>NUCLEOTIDE SEQUENCE</scope>
    <source>
        <strain evidence="2">CCFEE 5810</strain>
    </source>
</reference>
<dbReference type="EMBL" id="JAVRQU010000004">
    <property type="protein sequence ID" value="KAK5704362.1"/>
    <property type="molecule type" value="Genomic_DNA"/>
</dbReference>
<keyword evidence="1" id="KW-0732">Signal</keyword>
<comment type="caution">
    <text evidence="2">The sequence shown here is derived from an EMBL/GenBank/DDBJ whole genome shotgun (WGS) entry which is preliminary data.</text>
</comment>
<dbReference type="AlphaFoldDB" id="A0AAN7WEB9"/>
<dbReference type="Proteomes" id="UP001310594">
    <property type="component" value="Unassembled WGS sequence"/>
</dbReference>